<comment type="caution">
    <text evidence="3">The sequence shown here is derived from an EMBL/GenBank/DDBJ whole genome shotgun (WGS) entry which is preliminary data.</text>
</comment>
<dbReference type="Proteomes" id="UP000813824">
    <property type="component" value="Unassembled WGS sequence"/>
</dbReference>
<evidence type="ECO:0000256" key="1">
    <source>
        <dbReference type="SAM" id="Phobius"/>
    </source>
</evidence>
<keyword evidence="1" id="KW-0812">Transmembrane</keyword>
<dbReference type="Gene3D" id="2.60.40.1820">
    <property type="match status" value="1"/>
</dbReference>
<evidence type="ECO:0000259" key="2">
    <source>
        <dbReference type="Pfam" id="PF03168"/>
    </source>
</evidence>
<dbReference type="OrthoDB" id="20273at2759"/>
<accession>A0A8K0XU93</accession>
<dbReference type="AlphaFoldDB" id="A0A8K0XU93"/>
<name>A0A8K0XU93_9AGAR</name>
<reference evidence="3" key="1">
    <citation type="journal article" date="2021" name="New Phytol.">
        <title>Evolutionary innovations through gain and loss of genes in the ectomycorrhizal Boletales.</title>
        <authorList>
            <person name="Wu G."/>
            <person name="Miyauchi S."/>
            <person name="Morin E."/>
            <person name="Kuo A."/>
            <person name="Drula E."/>
            <person name="Varga T."/>
            <person name="Kohler A."/>
            <person name="Feng B."/>
            <person name="Cao Y."/>
            <person name="Lipzen A."/>
            <person name="Daum C."/>
            <person name="Hundley H."/>
            <person name="Pangilinan J."/>
            <person name="Johnson J."/>
            <person name="Barry K."/>
            <person name="LaButti K."/>
            <person name="Ng V."/>
            <person name="Ahrendt S."/>
            <person name="Min B."/>
            <person name="Choi I.G."/>
            <person name="Park H."/>
            <person name="Plett J.M."/>
            <person name="Magnuson J."/>
            <person name="Spatafora J.W."/>
            <person name="Nagy L.G."/>
            <person name="Henrissat B."/>
            <person name="Grigoriev I.V."/>
            <person name="Yang Z.L."/>
            <person name="Xu J."/>
            <person name="Martin F.M."/>
        </authorList>
    </citation>
    <scope>NUCLEOTIDE SEQUENCE</scope>
    <source>
        <strain evidence="3">KKN 215</strain>
    </source>
</reference>
<protein>
    <recommendedName>
        <fullName evidence="2">Late embryogenesis abundant protein LEA-2 subgroup domain-containing protein</fullName>
    </recommendedName>
</protein>
<keyword evidence="4" id="KW-1185">Reference proteome</keyword>
<keyword evidence="1" id="KW-0472">Membrane</keyword>
<dbReference type="Pfam" id="PF03168">
    <property type="entry name" value="LEA_2"/>
    <property type="match status" value="1"/>
</dbReference>
<sequence>MTSAPSFPLCAGRYCYPSHLHPEHRFNVLRPHYQAWHSTMASYGHNADHQEHYNPYDNAQPHQSYDQSGYHDAAAYGGGYRDEPINRNKERERSVFEDTPDVSHKEAKTAKALRQWRYEHQGNLWKRGGGARCCGRFFCCTIMIFVFLFLSIVLSLALWIKPPNVIVDTPVLRDNGSGSPVQLTADGEGLIVNLGINVSVSNPNYFSVMFNSLKADIFYPLNNTHIGNSSLKDINIKSNEVTNFTVPIQFNYDIGQDPKLTIIEDIASRCGFGGNGVSQLTVDYKIKVDFTALFIPIKPTISNSATFACPFTKEDIDELLKSVGLGGLSDLIPLLNALFSDG</sequence>
<dbReference type="InterPro" id="IPR004864">
    <property type="entry name" value="LEA_2"/>
</dbReference>
<keyword evidence="1" id="KW-1133">Transmembrane helix</keyword>
<gene>
    <name evidence="3" type="ORF">BXZ70DRAFT_916248</name>
</gene>
<evidence type="ECO:0000313" key="3">
    <source>
        <dbReference type="EMBL" id="KAH8107069.1"/>
    </source>
</evidence>
<dbReference type="EMBL" id="JAEVFJ010000002">
    <property type="protein sequence ID" value="KAH8107069.1"/>
    <property type="molecule type" value="Genomic_DNA"/>
</dbReference>
<organism evidence="3 4">
    <name type="scientific">Cristinia sonorae</name>
    <dbReference type="NCBI Taxonomy" id="1940300"/>
    <lineage>
        <taxon>Eukaryota</taxon>
        <taxon>Fungi</taxon>
        <taxon>Dikarya</taxon>
        <taxon>Basidiomycota</taxon>
        <taxon>Agaricomycotina</taxon>
        <taxon>Agaricomycetes</taxon>
        <taxon>Agaricomycetidae</taxon>
        <taxon>Agaricales</taxon>
        <taxon>Pleurotineae</taxon>
        <taxon>Stephanosporaceae</taxon>
        <taxon>Cristinia</taxon>
    </lineage>
</organism>
<proteinExistence type="predicted"/>
<feature type="transmembrane region" description="Helical" evidence="1">
    <location>
        <begin position="137"/>
        <end position="160"/>
    </location>
</feature>
<evidence type="ECO:0000313" key="4">
    <source>
        <dbReference type="Proteomes" id="UP000813824"/>
    </source>
</evidence>
<feature type="domain" description="Late embryogenesis abundant protein LEA-2 subgroup" evidence="2">
    <location>
        <begin position="198"/>
        <end position="297"/>
    </location>
</feature>
<dbReference type="SUPFAM" id="SSF117070">
    <property type="entry name" value="LEA14-like"/>
    <property type="match status" value="1"/>
</dbReference>